<dbReference type="Gene3D" id="3.40.630.30">
    <property type="match status" value="1"/>
</dbReference>
<dbReference type="CDD" id="cd04301">
    <property type="entry name" value="NAT_SF"/>
    <property type="match status" value="1"/>
</dbReference>
<dbReference type="PANTHER" id="PTHR43877">
    <property type="entry name" value="AMINOALKYLPHOSPHONATE N-ACETYLTRANSFERASE-RELATED-RELATED"/>
    <property type="match status" value="1"/>
</dbReference>
<feature type="domain" description="N-acetyltransferase" evidence="3">
    <location>
        <begin position="4"/>
        <end position="153"/>
    </location>
</feature>
<keyword evidence="2" id="KW-0012">Acyltransferase</keyword>
<organism evidence="4 5">
    <name type="scientific">Paenibacillus soyae</name>
    <dbReference type="NCBI Taxonomy" id="2969249"/>
    <lineage>
        <taxon>Bacteria</taxon>
        <taxon>Bacillati</taxon>
        <taxon>Bacillota</taxon>
        <taxon>Bacilli</taxon>
        <taxon>Bacillales</taxon>
        <taxon>Paenibacillaceae</taxon>
        <taxon>Paenibacillus</taxon>
    </lineage>
</organism>
<dbReference type="GO" id="GO:0016747">
    <property type="term" value="F:acyltransferase activity, transferring groups other than amino-acyl groups"/>
    <property type="evidence" value="ECO:0007669"/>
    <property type="project" value="InterPro"/>
</dbReference>
<accession>A0A9X2MPP4</accession>
<sequence length="153" mass="17595">MDKLELKTVKPGHVDLSSLIEKLDGYLSGLYPQDEIFGVDLSDPKSEEMTFVLAYWEGVPVGCGGIRRIDERTVELKRFFVEPAMRRQGVARQVFRYLEQEAEKQGCTVMRLETGAPQFESVNFYKKQGFYEIERFGEYVNCESSLCMEKVLA</sequence>
<dbReference type="InterPro" id="IPR016181">
    <property type="entry name" value="Acyl_CoA_acyltransferase"/>
</dbReference>
<evidence type="ECO:0000259" key="3">
    <source>
        <dbReference type="PROSITE" id="PS51186"/>
    </source>
</evidence>
<evidence type="ECO:0000313" key="4">
    <source>
        <dbReference type="EMBL" id="MCR2803583.1"/>
    </source>
</evidence>
<dbReference type="PANTHER" id="PTHR43877:SF2">
    <property type="entry name" value="AMINOALKYLPHOSPHONATE N-ACETYLTRANSFERASE-RELATED"/>
    <property type="match status" value="1"/>
</dbReference>
<comment type="caution">
    <text evidence="4">The sequence shown here is derived from an EMBL/GenBank/DDBJ whole genome shotgun (WGS) entry which is preliminary data.</text>
</comment>
<keyword evidence="5" id="KW-1185">Reference proteome</keyword>
<name>A0A9X2MPP4_9BACL</name>
<dbReference type="RefSeq" id="WP_257443989.1">
    <property type="nucleotide sequence ID" value="NZ_JANIPJ010000003.1"/>
</dbReference>
<dbReference type="PROSITE" id="PS51186">
    <property type="entry name" value="GNAT"/>
    <property type="match status" value="1"/>
</dbReference>
<keyword evidence="1" id="KW-0808">Transferase</keyword>
<dbReference type="SUPFAM" id="SSF55729">
    <property type="entry name" value="Acyl-CoA N-acyltransferases (Nat)"/>
    <property type="match status" value="1"/>
</dbReference>
<dbReference type="Pfam" id="PF00583">
    <property type="entry name" value="Acetyltransf_1"/>
    <property type="match status" value="1"/>
</dbReference>
<reference evidence="4" key="1">
    <citation type="submission" date="2022-08" db="EMBL/GenBank/DDBJ databases">
        <title>The genomic sequence of strain Paenibacillus sp. SCIV0701.</title>
        <authorList>
            <person name="Zhao H."/>
        </authorList>
    </citation>
    <scope>NUCLEOTIDE SEQUENCE</scope>
    <source>
        <strain evidence="4">SCIV0701</strain>
    </source>
</reference>
<dbReference type="InterPro" id="IPR050832">
    <property type="entry name" value="Bact_Acetyltransf"/>
</dbReference>
<dbReference type="EMBL" id="JANIPJ010000003">
    <property type="protein sequence ID" value="MCR2803583.1"/>
    <property type="molecule type" value="Genomic_DNA"/>
</dbReference>
<evidence type="ECO:0000256" key="2">
    <source>
        <dbReference type="ARBA" id="ARBA00023315"/>
    </source>
</evidence>
<protein>
    <submittedName>
        <fullName evidence="4">GNAT family N-acetyltransferase</fullName>
    </submittedName>
</protein>
<dbReference type="Proteomes" id="UP001141950">
    <property type="component" value="Unassembled WGS sequence"/>
</dbReference>
<dbReference type="InterPro" id="IPR000182">
    <property type="entry name" value="GNAT_dom"/>
</dbReference>
<proteinExistence type="predicted"/>
<evidence type="ECO:0000313" key="5">
    <source>
        <dbReference type="Proteomes" id="UP001141950"/>
    </source>
</evidence>
<evidence type="ECO:0000256" key="1">
    <source>
        <dbReference type="ARBA" id="ARBA00022679"/>
    </source>
</evidence>
<dbReference type="AlphaFoldDB" id="A0A9X2MPP4"/>
<gene>
    <name evidence="4" type="ORF">NQZ67_06760</name>
</gene>